<organism evidence="1 2">
    <name type="scientific">Mya arenaria</name>
    <name type="common">Soft-shell clam</name>
    <dbReference type="NCBI Taxonomy" id="6604"/>
    <lineage>
        <taxon>Eukaryota</taxon>
        <taxon>Metazoa</taxon>
        <taxon>Spiralia</taxon>
        <taxon>Lophotrochozoa</taxon>
        <taxon>Mollusca</taxon>
        <taxon>Bivalvia</taxon>
        <taxon>Autobranchia</taxon>
        <taxon>Heteroconchia</taxon>
        <taxon>Euheterodonta</taxon>
        <taxon>Imparidentia</taxon>
        <taxon>Neoheterodontei</taxon>
        <taxon>Myida</taxon>
        <taxon>Myoidea</taxon>
        <taxon>Myidae</taxon>
        <taxon>Mya</taxon>
    </lineage>
</organism>
<dbReference type="EMBL" id="CP111014">
    <property type="protein sequence ID" value="WAQ99929.1"/>
    <property type="molecule type" value="Genomic_DNA"/>
</dbReference>
<keyword evidence="2" id="KW-1185">Reference proteome</keyword>
<gene>
    <name evidence="1" type="ORF">MAR_024302</name>
</gene>
<accession>A0ABY7DQF3</accession>
<dbReference type="PANTHER" id="PTHR14187:SF5">
    <property type="entry name" value="HEAT SHOCK 70 KDA PROTEIN 12A"/>
    <property type="match status" value="1"/>
</dbReference>
<dbReference type="PANTHER" id="PTHR14187">
    <property type="entry name" value="ALPHA KINASE/ELONGATION FACTOR 2 KINASE"/>
    <property type="match status" value="1"/>
</dbReference>
<protein>
    <submittedName>
        <fullName evidence="1">Uncharacterized protein</fullName>
    </submittedName>
</protein>
<sequence length="126" mass="14602">MFCFTGDVLQNRTVTCVPTVLLFDQNKIIHSFGYKAQKHYKELLSRENHREWYLFKEFKMTLFYSIAGILNEMLSLALEPEAASVYCREDFPCVGKVGTRYILLDLGGKYGFLNVYKHESCLSIPV</sequence>
<reference evidence="1" key="1">
    <citation type="submission" date="2022-11" db="EMBL/GenBank/DDBJ databases">
        <title>Centuries of genome instability and evolution in soft-shell clam transmissible cancer (bioRxiv).</title>
        <authorList>
            <person name="Hart S.F.M."/>
            <person name="Yonemitsu M.A."/>
            <person name="Giersch R.M."/>
            <person name="Beal B.F."/>
            <person name="Arriagada G."/>
            <person name="Davis B.W."/>
            <person name="Ostrander E.A."/>
            <person name="Goff S.P."/>
            <person name="Metzger M.J."/>
        </authorList>
    </citation>
    <scope>NUCLEOTIDE SEQUENCE</scope>
    <source>
        <strain evidence="1">MELC-2E11</strain>
        <tissue evidence="1">Siphon/mantle</tissue>
    </source>
</reference>
<evidence type="ECO:0000313" key="1">
    <source>
        <dbReference type="EMBL" id="WAQ99929.1"/>
    </source>
</evidence>
<dbReference type="Proteomes" id="UP001164746">
    <property type="component" value="Chromosome 3"/>
</dbReference>
<proteinExistence type="predicted"/>
<evidence type="ECO:0000313" key="2">
    <source>
        <dbReference type="Proteomes" id="UP001164746"/>
    </source>
</evidence>
<name>A0ABY7DQF3_MYAAR</name>